<dbReference type="Gene3D" id="2.60.120.260">
    <property type="entry name" value="Galactose-binding domain-like"/>
    <property type="match status" value="1"/>
</dbReference>
<feature type="chain" id="PRO_5045124629" evidence="2">
    <location>
        <begin position="21"/>
        <end position="578"/>
    </location>
</feature>
<dbReference type="Gene3D" id="3.40.50.1820">
    <property type="entry name" value="alpha/beta hydrolase"/>
    <property type="match status" value="1"/>
</dbReference>
<dbReference type="InterPro" id="IPR005674">
    <property type="entry name" value="CocE/Ser_esterase"/>
</dbReference>
<reference evidence="4 5" key="1">
    <citation type="submission" date="2020-08" db="EMBL/GenBank/DDBJ databases">
        <title>Novel species isolated from subtropical streams in China.</title>
        <authorList>
            <person name="Lu H."/>
        </authorList>
    </citation>
    <scope>NUCLEOTIDE SEQUENCE [LARGE SCALE GENOMIC DNA]</scope>
    <source>
        <strain evidence="4 5">KCTC 52442</strain>
    </source>
</reference>
<dbReference type="InterPro" id="IPR013736">
    <property type="entry name" value="Xaa-Pro_dipept_C"/>
</dbReference>
<name>A0ABR6XTK6_9BURK</name>
<feature type="signal peptide" evidence="2">
    <location>
        <begin position="1"/>
        <end position="20"/>
    </location>
</feature>
<dbReference type="Pfam" id="PF08530">
    <property type="entry name" value="PepX_C"/>
    <property type="match status" value="1"/>
</dbReference>
<evidence type="ECO:0000256" key="1">
    <source>
        <dbReference type="ARBA" id="ARBA00022801"/>
    </source>
</evidence>
<proteinExistence type="predicted"/>
<dbReference type="InterPro" id="IPR008979">
    <property type="entry name" value="Galactose-bd-like_sf"/>
</dbReference>
<dbReference type="SUPFAM" id="SSF53474">
    <property type="entry name" value="alpha/beta-Hydrolases"/>
    <property type="match status" value="1"/>
</dbReference>
<evidence type="ECO:0000313" key="4">
    <source>
        <dbReference type="EMBL" id="MBC3832830.1"/>
    </source>
</evidence>
<organism evidence="4 5">
    <name type="scientific">Undibacterium amnicola</name>
    <dbReference type="NCBI Taxonomy" id="1834038"/>
    <lineage>
        <taxon>Bacteria</taxon>
        <taxon>Pseudomonadati</taxon>
        <taxon>Pseudomonadota</taxon>
        <taxon>Betaproteobacteria</taxon>
        <taxon>Burkholderiales</taxon>
        <taxon>Oxalobacteraceae</taxon>
        <taxon>Undibacterium</taxon>
    </lineage>
</organism>
<evidence type="ECO:0000259" key="3">
    <source>
        <dbReference type="SMART" id="SM00939"/>
    </source>
</evidence>
<dbReference type="EMBL" id="JACOFU010000006">
    <property type="protein sequence ID" value="MBC3832830.1"/>
    <property type="molecule type" value="Genomic_DNA"/>
</dbReference>
<dbReference type="InterPro" id="IPR000383">
    <property type="entry name" value="Xaa-Pro-like_dom"/>
</dbReference>
<feature type="domain" description="Xaa-Pro dipeptidyl-peptidase C-terminal" evidence="3">
    <location>
        <begin position="328"/>
        <end position="524"/>
    </location>
</feature>
<gene>
    <name evidence="4" type="ORF">H8K33_15070</name>
</gene>
<dbReference type="NCBIfam" id="TIGR00976">
    <property type="entry name" value="CocE_NonD"/>
    <property type="match status" value="1"/>
</dbReference>
<dbReference type="SUPFAM" id="SSF49785">
    <property type="entry name" value="Galactose-binding domain-like"/>
    <property type="match status" value="1"/>
</dbReference>
<comment type="caution">
    <text evidence="4">The sequence shown here is derived from an EMBL/GenBank/DDBJ whole genome shotgun (WGS) entry which is preliminary data.</text>
</comment>
<dbReference type="Pfam" id="PF02129">
    <property type="entry name" value="Peptidase_S15"/>
    <property type="match status" value="1"/>
</dbReference>
<keyword evidence="1 4" id="KW-0378">Hydrolase</keyword>
<dbReference type="Proteomes" id="UP000643610">
    <property type="component" value="Unassembled WGS sequence"/>
</dbReference>
<dbReference type="GO" id="GO:0016787">
    <property type="term" value="F:hydrolase activity"/>
    <property type="evidence" value="ECO:0007669"/>
    <property type="project" value="UniProtKB-KW"/>
</dbReference>
<evidence type="ECO:0000313" key="5">
    <source>
        <dbReference type="Proteomes" id="UP000643610"/>
    </source>
</evidence>
<keyword evidence="2" id="KW-0732">Signal</keyword>
<dbReference type="RefSeq" id="WP_186891873.1">
    <property type="nucleotide sequence ID" value="NZ_JACOFU010000006.1"/>
</dbReference>
<accession>A0ABR6XTK6</accession>
<evidence type="ECO:0000256" key="2">
    <source>
        <dbReference type="SAM" id="SignalP"/>
    </source>
</evidence>
<protein>
    <submittedName>
        <fullName evidence="4">CocE/NonD family hydrolase</fullName>
    </submittedName>
</protein>
<dbReference type="Gene3D" id="1.10.3020.10">
    <property type="entry name" value="alpha-amino acid ester hydrolase ( Helical cap domain)"/>
    <property type="match status" value="1"/>
</dbReference>
<dbReference type="SMART" id="SM00939">
    <property type="entry name" value="PepX_C"/>
    <property type="match status" value="1"/>
</dbReference>
<dbReference type="InterPro" id="IPR029058">
    <property type="entry name" value="AB_hydrolase_fold"/>
</dbReference>
<sequence length="578" mass="66268">MLIRLFITFTLSLCICHAHAQKPDLGAEYEVNDKVLIKTSDGANISAIMVRKKNLSQALPTILQFTIYVRDRDLLSLKEAADHGYVGVMAYSRGKYLSTDPITPYEYDGKDANAVIDWISKQSWSNGAVGMYGGSYNGFTQWAATKNLHPALKTIVPYVAGGPGMGLPMENNIFINPNYQWTFYVSNNKTLDDAVNNDRQRFRKMQFDWWYSGRAYREIDQIDGTPNPLLQKWLQHPAYDSYWQNMVPYQTDFAQIKIPVLSIDGYYNDSQISGLYYLREHTKYLPNAEHYLIIGPYGHFGAQRGGEKILNEMEVPSNALIDTKKITYDWFDYVLKNAKKPEILKDKINYFVMGENQWRHAASLAGMANGQLQFYLSTSKKNSKYRLQDKLPSAEQYLTQTVDFKDRQTSNNDYYPSPIIRKKIDTSNGLIFFSEPLKEDMIINGAFTGEIVASINRRDMDFGITLYELNSKGEYFHLSYVIDRASFSKDRSQRHLLEPHEITRLTLPSTRMVSKQLKKGSRIVAYLNINKNAFAQLNYGSGKDVSDETLLDANEKLIVKWYAQSVIRIPVLRSTPKS</sequence>
<keyword evidence="5" id="KW-1185">Reference proteome</keyword>